<evidence type="ECO:0000313" key="1">
    <source>
        <dbReference type="EMBL" id="MBB4714736.1"/>
    </source>
</evidence>
<organism evidence="1 2">
    <name type="scientific">Streptomyces luteogriseus</name>
    <dbReference type="NCBI Taxonomy" id="68233"/>
    <lineage>
        <taxon>Bacteria</taxon>
        <taxon>Bacillati</taxon>
        <taxon>Actinomycetota</taxon>
        <taxon>Actinomycetes</taxon>
        <taxon>Kitasatosporales</taxon>
        <taxon>Streptomycetaceae</taxon>
        <taxon>Streptomyces</taxon>
    </lineage>
</organism>
<evidence type="ECO:0000313" key="2">
    <source>
        <dbReference type="Proteomes" id="UP000565089"/>
    </source>
</evidence>
<dbReference type="Proteomes" id="UP000565089">
    <property type="component" value="Unassembled WGS sequence"/>
</dbReference>
<reference evidence="1 2" key="1">
    <citation type="submission" date="2020-08" db="EMBL/GenBank/DDBJ databases">
        <title>Sequencing the genomes of 1000 actinobacteria strains.</title>
        <authorList>
            <person name="Klenk H.-P."/>
        </authorList>
    </citation>
    <scope>NUCLEOTIDE SEQUENCE [LARGE SCALE GENOMIC DNA]</scope>
    <source>
        <strain evidence="1 2">DSM 40483</strain>
    </source>
</reference>
<gene>
    <name evidence="1" type="ORF">BJ965_004618</name>
</gene>
<protein>
    <submittedName>
        <fullName evidence="1">Uncharacterized protein</fullName>
    </submittedName>
</protein>
<accession>A0A7W7GI52</accession>
<sequence>MGLMRAGRALIGVAVLAVCLALQAPELLPALRS</sequence>
<proteinExistence type="predicted"/>
<dbReference type="AlphaFoldDB" id="A0A7W7GI52"/>
<dbReference type="EMBL" id="JACHMS010000001">
    <property type="protein sequence ID" value="MBB4714736.1"/>
    <property type="molecule type" value="Genomic_DNA"/>
</dbReference>
<keyword evidence="2" id="KW-1185">Reference proteome</keyword>
<name>A0A7W7GI52_9ACTN</name>
<comment type="caution">
    <text evidence="1">The sequence shown here is derived from an EMBL/GenBank/DDBJ whole genome shotgun (WGS) entry which is preliminary data.</text>
</comment>